<dbReference type="PANTHER" id="PTHR43697:SF1">
    <property type="entry name" value="SERINE--TRNA LIGASE"/>
    <property type="match status" value="1"/>
</dbReference>
<keyword evidence="7 12" id="KW-0067">ATP-binding</keyword>
<dbReference type="UniPathway" id="UPA00906">
    <property type="reaction ID" value="UER00895"/>
</dbReference>
<dbReference type="InterPro" id="IPR002314">
    <property type="entry name" value="aa-tRNA-synt_IIb"/>
</dbReference>
<evidence type="ECO:0000256" key="10">
    <source>
        <dbReference type="ARBA" id="ARBA00047929"/>
    </source>
</evidence>
<evidence type="ECO:0000256" key="8">
    <source>
        <dbReference type="ARBA" id="ARBA00022917"/>
    </source>
</evidence>
<dbReference type="STRING" id="1121432.SAMN02745219_03138"/>
<comment type="pathway">
    <text evidence="2 12">Aminoacyl-tRNA biosynthesis; selenocysteinyl-tRNA(Sec) biosynthesis; L-seryl-tRNA(Sec) from L-serine and tRNA(Sec): step 1/1.</text>
</comment>
<evidence type="ECO:0000256" key="5">
    <source>
        <dbReference type="ARBA" id="ARBA00022598"/>
    </source>
</evidence>
<dbReference type="InterPro" id="IPR042103">
    <property type="entry name" value="SerRS_1_N_sf"/>
</dbReference>
<evidence type="ECO:0000256" key="15">
    <source>
        <dbReference type="SAM" id="Coils"/>
    </source>
</evidence>
<dbReference type="HAMAP" id="MF_00176">
    <property type="entry name" value="Ser_tRNA_synth_type1"/>
    <property type="match status" value="1"/>
</dbReference>
<dbReference type="InterPro" id="IPR002317">
    <property type="entry name" value="Ser-tRNA-ligase_type_1"/>
</dbReference>
<comment type="similarity">
    <text evidence="3 12">Belongs to the class-II aminoacyl-tRNA synthetase family. Type-1 seryl-tRNA synthetase subfamily.</text>
</comment>
<feature type="binding site" evidence="12 14">
    <location>
        <begin position="261"/>
        <end position="263"/>
    </location>
    <ligand>
        <name>ATP</name>
        <dbReference type="ChEBI" id="CHEBI:30616"/>
    </ligand>
</feature>
<dbReference type="GO" id="GO:0140096">
    <property type="term" value="F:catalytic activity, acting on a protein"/>
    <property type="evidence" value="ECO:0007669"/>
    <property type="project" value="UniProtKB-ARBA"/>
</dbReference>
<dbReference type="EC" id="6.1.1.11" evidence="12"/>
<evidence type="ECO:0000256" key="11">
    <source>
        <dbReference type="ARBA" id="ARBA00048823"/>
    </source>
</evidence>
<dbReference type="SUPFAM" id="SSF55681">
    <property type="entry name" value="Class II aaRS and biotin synthetases"/>
    <property type="match status" value="1"/>
</dbReference>
<evidence type="ECO:0000256" key="14">
    <source>
        <dbReference type="PIRSR" id="PIRSR001529-2"/>
    </source>
</evidence>
<evidence type="ECO:0000256" key="1">
    <source>
        <dbReference type="ARBA" id="ARBA00004496"/>
    </source>
</evidence>
<keyword evidence="5 12" id="KW-0436">Ligase</keyword>
<evidence type="ECO:0000256" key="12">
    <source>
        <dbReference type="HAMAP-Rule" id="MF_00176"/>
    </source>
</evidence>
<dbReference type="GO" id="GO:0005737">
    <property type="term" value="C:cytoplasm"/>
    <property type="evidence" value="ECO:0007669"/>
    <property type="project" value="UniProtKB-SubCell"/>
</dbReference>
<evidence type="ECO:0000256" key="9">
    <source>
        <dbReference type="ARBA" id="ARBA00023146"/>
    </source>
</evidence>
<feature type="binding site" evidence="13">
    <location>
        <position position="230"/>
    </location>
    <ligand>
        <name>L-serine</name>
        <dbReference type="ChEBI" id="CHEBI:33384"/>
    </ligand>
</feature>
<dbReference type="Gene3D" id="1.10.287.40">
    <property type="entry name" value="Serine-tRNA synthetase, tRNA binding domain"/>
    <property type="match status" value="1"/>
</dbReference>
<evidence type="ECO:0000259" key="16">
    <source>
        <dbReference type="PROSITE" id="PS50862"/>
    </source>
</evidence>
<dbReference type="Pfam" id="PF00587">
    <property type="entry name" value="tRNA-synt_2b"/>
    <property type="match status" value="1"/>
</dbReference>
<dbReference type="PRINTS" id="PR00981">
    <property type="entry name" value="TRNASYNTHSER"/>
</dbReference>
<dbReference type="NCBIfam" id="TIGR00414">
    <property type="entry name" value="serS"/>
    <property type="match status" value="1"/>
</dbReference>
<feature type="binding site" evidence="13">
    <location>
        <position position="261"/>
    </location>
    <ligand>
        <name>L-serine</name>
        <dbReference type="ChEBI" id="CHEBI:33384"/>
    </ligand>
</feature>
<dbReference type="InterPro" id="IPR010978">
    <property type="entry name" value="tRNA-bd_arm"/>
</dbReference>
<comment type="subunit">
    <text evidence="12">Homodimer. The tRNA molecule binds across the dimer.</text>
</comment>
<dbReference type="AlphaFoldDB" id="A0A1M6LFE2"/>
<dbReference type="InterPro" id="IPR006195">
    <property type="entry name" value="aa-tRNA-synth_II"/>
</dbReference>
<keyword evidence="18" id="KW-1185">Reference proteome</keyword>
<dbReference type="PROSITE" id="PS50862">
    <property type="entry name" value="AA_TRNA_LIGASE_II"/>
    <property type="match status" value="1"/>
</dbReference>
<dbReference type="PANTHER" id="PTHR43697">
    <property type="entry name" value="SERYL-TRNA SYNTHETASE"/>
    <property type="match status" value="1"/>
</dbReference>
<feature type="coiled-coil region" evidence="15">
    <location>
        <begin position="68"/>
        <end position="102"/>
    </location>
</feature>
<feature type="binding site" evidence="12 13">
    <location>
        <position position="284"/>
    </location>
    <ligand>
        <name>L-serine</name>
        <dbReference type="ChEBI" id="CHEBI:33384"/>
    </ligand>
</feature>
<evidence type="ECO:0000313" key="17">
    <source>
        <dbReference type="EMBL" id="SHJ69943.1"/>
    </source>
</evidence>
<keyword evidence="15" id="KW-0175">Coiled coil</keyword>
<evidence type="ECO:0000313" key="18">
    <source>
        <dbReference type="Proteomes" id="UP000184529"/>
    </source>
</evidence>
<feature type="binding site" evidence="12">
    <location>
        <position position="383"/>
    </location>
    <ligand>
        <name>L-serine</name>
        <dbReference type="ChEBI" id="CHEBI:33384"/>
    </ligand>
</feature>
<comment type="catalytic activity">
    <reaction evidence="10 12">
        <text>tRNA(Sec) + L-serine + ATP = L-seryl-tRNA(Sec) + AMP + diphosphate + H(+)</text>
        <dbReference type="Rhea" id="RHEA:42580"/>
        <dbReference type="Rhea" id="RHEA-COMP:9742"/>
        <dbReference type="Rhea" id="RHEA-COMP:10128"/>
        <dbReference type="ChEBI" id="CHEBI:15378"/>
        <dbReference type="ChEBI" id="CHEBI:30616"/>
        <dbReference type="ChEBI" id="CHEBI:33019"/>
        <dbReference type="ChEBI" id="CHEBI:33384"/>
        <dbReference type="ChEBI" id="CHEBI:78442"/>
        <dbReference type="ChEBI" id="CHEBI:78533"/>
        <dbReference type="ChEBI" id="CHEBI:456215"/>
        <dbReference type="EC" id="6.1.1.11"/>
    </reaction>
</comment>
<name>A0A1M6LFE2_9FIRM</name>
<organism evidence="17 18">
    <name type="scientific">Desulfofundulus thermosubterraneus DSM 16057</name>
    <dbReference type="NCBI Taxonomy" id="1121432"/>
    <lineage>
        <taxon>Bacteria</taxon>
        <taxon>Bacillati</taxon>
        <taxon>Bacillota</taxon>
        <taxon>Clostridia</taxon>
        <taxon>Eubacteriales</taxon>
        <taxon>Peptococcaceae</taxon>
        <taxon>Desulfofundulus</taxon>
    </lineage>
</organism>
<dbReference type="InterPro" id="IPR033729">
    <property type="entry name" value="SerRS_core"/>
</dbReference>
<comment type="domain">
    <text evidence="12">Consists of two distinct domains, a catalytic core and a N-terminal extension that is involved in tRNA binding.</text>
</comment>
<gene>
    <name evidence="12" type="primary">serS</name>
    <name evidence="17" type="ORF">SAMN02745219_03138</name>
</gene>
<sequence>MLDLKFVRSNPEVVKEALEKRGAGLSLEPFLELEQRRREKLVVVEQLKNKRNVVSEEIGRRKKAGEDAEEMVQEMRQVSARIKELDEEIRDLEEQIQVTLLNIPNIPHESVPVGKDAADNVEVRRWGEPRRYDFTPRAHWELGETLDIIDFERGAKVAGARFSFYKGAGARLERAVINFMLDLHTREHGYTEIFPPFIVNGDSMVGTGQLPKFAEDMFKLEGKNFYLIPTAEVPVTNLYREEILPGERLPIYHCAYSACFRAEAGAAGRDTRGLIRQHQFNKVELVKFTRPEDSYAELEKLTADAERVLQLLGLPYRVVCLCTGDLGFAAAKTYDLEVWLPSYQDYKEISSCSNFEDFQARRANIRFKDGRGKPRFVHTLNGSGLAVGRTVAAILENYQQADGSVVIPEVLVPYMGGITRITPE</sequence>
<feature type="domain" description="Aminoacyl-transfer RNA synthetases class-II family profile" evidence="16">
    <location>
        <begin position="171"/>
        <end position="408"/>
    </location>
</feature>
<comment type="function">
    <text evidence="12">Catalyzes the attachment of serine to tRNA(Ser). Is also able to aminoacylate tRNA(Sec) with serine, to form the misacylated tRNA L-seryl-tRNA(Sec), which will be further converted into selenocysteinyl-tRNA(Sec).</text>
</comment>
<evidence type="ECO:0000256" key="13">
    <source>
        <dbReference type="PIRSR" id="PIRSR001529-1"/>
    </source>
</evidence>
<dbReference type="Gene3D" id="3.30.930.10">
    <property type="entry name" value="Bira Bifunctional Protein, Domain 2"/>
    <property type="match status" value="1"/>
</dbReference>
<evidence type="ECO:0000256" key="7">
    <source>
        <dbReference type="ARBA" id="ARBA00022840"/>
    </source>
</evidence>
<dbReference type="RefSeq" id="WP_072871020.1">
    <property type="nucleotide sequence ID" value="NZ_FQZM01000050.1"/>
</dbReference>
<keyword evidence="6 12" id="KW-0547">Nucleotide-binding</keyword>
<accession>A0A1M6LFE2</accession>
<proteinExistence type="inferred from homology"/>
<feature type="binding site" evidence="12 14">
    <location>
        <begin position="348"/>
        <end position="351"/>
    </location>
    <ligand>
        <name>ATP</name>
        <dbReference type="ChEBI" id="CHEBI:30616"/>
    </ligand>
</feature>
<evidence type="ECO:0000256" key="4">
    <source>
        <dbReference type="ARBA" id="ARBA00022490"/>
    </source>
</evidence>
<dbReference type="Pfam" id="PF02403">
    <property type="entry name" value="Seryl_tRNA_N"/>
    <property type="match status" value="1"/>
</dbReference>
<dbReference type="InterPro" id="IPR045864">
    <property type="entry name" value="aa-tRNA-synth_II/BPL/LPL"/>
</dbReference>
<keyword evidence="9 12" id="KW-0030">Aminoacyl-tRNA synthetase</keyword>
<keyword evidence="8 12" id="KW-0648">Protein biosynthesis</keyword>
<comment type="subcellular location">
    <subcellularLocation>
        <location evidence="1 12">Cytoplasm</location>
    </subcellularLocation>
</comment>
<dbReference type="Proteomes" id="UP000184529">
    <property type="component" value="Unassembled WGS sequence"/>
</dbReference>
<comment type="catalytic activity">
    <reaction evidence="11 12">
        <text>tRNA(Ser) + L-serine + ATP = L-seryl-tRNA(Ser) + AMP + diphosphate + H(+)</text>
        <dbReference type="Rhea" id="RHEA:12292"/>
        <dbReference type="Rhea" id="RHEA-COMP:9669"/>
        <dbReference type="Rhea" id="RHEA-COMP:9703"/>
        <dbReference type="ChEBI" id="CHEBI:15378"/>
        <dbReference type="ChEBI" id="CHEBI:30616"/>
        <dbReference type="ChEBI" id="CHEBI:33019"/>
        <dbReference type="ChEBI" id="CHEBI:33384"/>
        <dbReference type="ChEBI" id="CHEBI:78442"/>
        <dbReference type="ChEBI" id="CHEBI:78533"/>
        <dbReference type="ChEBI" id="CHEBI:456215"/>
        <dbReference type="EC" id="6.1.1.11"/>
    </reaction>
</comment>
<feature type="binding site" evidence="13">
    <location>
        <position position="381"/>
    </location>
    <ligand>
        <name>L-serine</name>
        <dbReference type="ChEBI" id="CHEBI:33384"/>
    </ligand>
</feature>
<dbReference type="OrthoDB" id="9804647at2"/>
<dbReference type="GO" id="GO:0004828">
    <property type="term" value="F:serine-tRNA ligase activity"/>
    <property type="evidence" value="ECO:0007669"/>
    <property type="project" value="UniProtKB-UniRule"/>
</dbReference>
<dbReference type="SUPFAM" id="SSF46589">
    <property type="entry name" value="tRNA-binding arm"/>
    <property type="match status" value="1"/>
</dbReference>
<dbReference type="PIRSF" id="PIRSF001529">
    <property type="entry name" value="Ser-tRNA-synth_IIa"/>
    <property type="match status" value="1"/>
</dbReference>
<comment type="caution">
    <text evidence="12">Lacks conserved residue(s) required for the propagation of feature annotation.</text>
</comment>
<dbReference type="GO" id="GO:0016260">
    <property type="term" value="P:selenocysteine biosynthetic process"/>
    <property type="evidence" value="ECO:0007669"/>
    <property type="project" value="UniProtKB-UniRule"/>
</dbReference>
<keyword evidence="4 12" id="KW-0963">Cytoplasm</keyword>
<dbReference type="EMBL" id="FQZM01000050">
    <property type="protein sequence ID" value="SHJ69943.1"/>
    <property type="molecule type" value="Genomic_DNA"/>
</dbReference>
<evidence type="ECO:0000256" key="6">
    <source>
        <dbReference type="ARBA" id="ARBA00022741"/>
    </source>
</evidence>
<reference evidence="18" key="1">
    <citation type="submission" date="2016-11" db="EMBL/GenBank/DDBJ databases">
        <authorList>
            <person name="Varghese N."/>
            <person name="Submissions S."/>
        </authorList>
    </citation>
    <scope>NUCLEOTIDE SEQUENCE [LARGE SCALE GENOMIC DNA]</scope>
    <source>
        <strain evidence="18">DSM 16057</strain>
    </source>
</reference>
<dbReference type="CDD" id="cd00770">
    <property type="entry name" value="SerRS_core"/>
    <property type="match status" value="1"/>
</dbReference>
<feature type="binding site" evidence="12">
    <location>
        <begin position="230"/>
        <end position="232"/>
    </location>
    <ligand>
        <name>L-serine</name>
        <dbReference type="ChEBI" id="CHEBI:33384"/>
    </ligand>
</feature>
<dbReference type="GO" id="GO:0016740">
    <property type="term" value="F:transferase activity"/>
    <property type="evidence" value="ECO:0007669"/>
    <property type="project" value="UniProtKB-ARBA"/>
</dbReference>
<dbReference type="GO" id="GO:0006434">
    <property type="term" value="P:seryl-tRNA aminoacylation"/>
    <property type="evidence" value="ECO:0007669"/>
    <property type="project" value="UniProtKB-UniRule"/>
</dbReference>
<dbReference type="GO" id="GO:0005524">
    <property type="term" value="F:ATP binding"/>
    <property type="evidence" value="ECO:0007669"/>
    <property type="project" value="UniProtKB-UniRule"/>
</dbReference>
<evidence type="ECO:0000256" key="2">
    <source>
        <dbReference type="ARBA" id="ARBA00005045"/>
    </source>
</evidence>
<protein>
    <recommendedName>
        <fullName evidence="12">Serine--tRNA ligase</fullName>
        <ecNumber evidence="12">6.1.1.11</ecNumber>
    </recommendedName>
    <alternativeName>
        <fullName evidence="12">Seryl-tRNA synthetase</fullName>
        <shortName evidence="12">SerRS</shortName>
    </alternativeName>
    <alternativeName>
        <fullName evidence="12">Seryl-tRNA(Ser/Sec) synthetase</fullName>
    </alternativeName>
</protein>
<evidence type="ECO:0000256" key="3">
    <source>
        <dbReference type="ARBA" id="ARBA00010728"/>
    </source>
</evidence>
<dbReference type="InterPro" id="IPR015866">
    <property type="entry name" value="Ser-tRNA-synth_1_N"/>
</dbReference>